<reference evidence="1" key="1">
    <citation type="submission" date="2018-06" db="EMBL/GenBank/DDBJ databases">
        <authorList>
            <person name="Zhirakovskaya E."/>
        </authorList>
    </citation>
    <scope>NUCLEOTIDE SEQUENCE</scope>
</reference>
<gene>
    <name evidence="1" type="ORF">MNBD_GAMMA12-3460</name>
</gene>
<organism evidence="1">
    <name type="scientific">hydrothermal vent metagenome</name>
    <dbReference type="NCBI Taxonomy" id="652676"/>
    <lineage>
        <taxon>unclassified sequences</taxon>
        <taxon>metagenomes</taxon>
        <taxon>ecological metagenomes</taxon>
    </lineage>
</organism>
<sequence>MHDKKIAHIIIPGLEAYSQFYALEYSDKLAGLLNRSEKVAIDDDYYGLLSTLFESGSSLPVAGLKQKCEPGGNEYLLCADPVYMQADRSQLLMFDSHDLEISMSEAKQIIESLNTHFIEDGLEFSIINECQWTVCTSDFTRVDTTALYRVINRPLLDAMPTGEHGSQWKAYINEIQMLLYHHDVNLVRQDKGMKTVNGIWFWGGGACPEEKLNQHTHLRQVFTDEQWLLHLAKLDTIAALPNDAFGQYSVKNNNSDSGDILYIDTRLSSEYKRLSSQQFTQWILSAEKNLWSHVKPMLANNVDQINIYPGNGFCYEVTSSTVLSTLLAKIKAYMQPIIGR</sequence>
<dbReference type="GO" id="GO:0004619">
    <property type="term" value="F:phosphoglycerate mutase activity"/>
    <property type="evidence" value="ECO:0007669"/>
    <property type="project" value="InterPro"/>
</dbReference>
<dbReference type="EMBL" id="UOFL01000212">
    <property type="protein sequence ID" value="VAW81157.1"/>
    <property type="molecule type" value="Genomic_DNA"/>
</dbReference>
<evidence type="ECO:0008006" key="2">
    <source>
        <dbReference type="Google" id="ProtNLM"/>
    </source>
</evidence>
<name>A0A3B0Z0L8_9ZZZZ</name>
<protein>
    <recommendedName>
        <fullName evidence="2">Regulatory protein, RpfE type</fullName>
    </recommendedName>
</protein>
<dbReference type="AlphaFoldDB" id="A0A3B0Z0L8"/>
<proteinExistence type="predicted"/>
<evidence type="ECO:0000313" key="1">
    <source>
        <dbReference type="EMBL" id="VAW81157.1"/>
    </source>
</evidence>
<accession>A0A3B0Z0L8</accession>